<dbReference type="AlphaFoldDB" id="A0A9P3GQG3"/>
<evidence type="ECO:0000313" key="8">
    <source>
        <dbReference type="EMBL" id="GJE99902.1"/>
    </source>
</evidence>
<dbReference type="CDD" id="cd23507">
    <property type="entry name" value="hydrophobin_I"/>
    <property type="match status" value="1"/>
</dbReference>
<evidence type="ECO:0000256" key="7">
    <source>
        <dbReference type="RuleBase" id="RU365009"/>
    </source>
</evidence>
<dbReference type="SMART" id="SM00075">
    <property type="entry name" value="HYDRO"/>
    <property type="match status" value="1"/>
</dbReference>
<evidence type="ECO:0000256" key="2">
    <source>
        <dbReference type="ARBA" id="ARBA00010446"/>
    </source>
</evidence>
<accession>A0A9P3GQG3</accession>
<dbReference type="GO" id="GO:0009277">
    <property type="term" value="C:fungal-type cell wall"/>
    <property type="evidence" value="ECO:0007669"/>
    <property type="project" value="InterPro"/>
</dbReference>
<comment type="subcellular location">
    <subcellularLocation>
        <location evidence="1 7">Secreted</location>
        <location evidence="1 7">Cell wall</location>
    </subcellularLocation>
</comment>
<gene>
    <name evidence="8" type="ORF">PsYK624_161770</name>
</gene>
<dbReference type="InterPro" id="IPR001338">
    <property type="entry name" value="Class_I_Hydrophobin"/>
</dbReference>
<dbReference type="PROSITE" id="PS00956">
    <property type="entry name" value="HYDROPHOBIN"/>
    <property type="match status" value="1"/>
</dbReference>
<keyword evidence="5 7" id="KW-0732">Signal</keyword>
<organism evidence="8 9">
    <name type="scientific">Phanerochaete sordida</name>
    <dbReference type="NCBI Taxonomy" id="48140"/>
    <lineage>
        <taxon>Eukaryota</taxon>
        <taxon>Fungi</taxon>
        <taxon>Dikarya</taxon>
        <taxon>Basidiomycota</taxon>
        <taxon>Agaricomycotina</taxon>
        <taxon>Agaricomycetes</taxon>
        <taxon>Polyporales</taxon>
        <taxon>Phanerochaetaceae</taxon>
        <taxon>Phanerochaete</taxon>
    </lineage>
</organism>
<keyword evidence="3 7" id="KW-0134">Cell wall</keyword>
<evidence type="ECO:0000313" key="9">
    <source>
        <dbReference type="Proteomes" id="UP000703269"/>
    </source>
</evidence>
<keyword evidence="9" id="KW-1185">Reference proteome</keyword>
<proteinExistence type="inferred from homology"/>
<evidence type="ECO:0000256" key="4">
    <source>
        <dbReference type="ARBA" id="ARBA00022525"/>
    </source>
</evidence>
<keyword evidence="6 7" id="KW-1015">Disulfide bond</keyword>
<dbReference type="EMBL" id="BPQB01000125">
    <property type="protein sequence ID" value="GJE99902.1"/>
    <property type="molecule type" value="Genomic_DNA"/>
</dbReference>
<dbReference type="GO" id="GO:0005199">
    <property type="term" value="F:structural constituent of cell wall"/>
    <property type="evidence" value="ECO:0007669"/>
    <property type="project" value="InterPro"/>
</dbReference>
<comment type="caution">
    <text evidence="8">The sequence shown here is derived from an EMBL/GenBank/DDBJ whole genome shotgun (WGS) entry which is preliminary data.</text>
</comment>
<reference evidence="8 9" key="1">
    <citation type="submission" date="2021-08" db="EMBL/GenBank/DDBJ databases">
        <title>Draft Genome Sequence of Phanerochaete sordida strain YK-624.</title>
        <authorList>
            <person name="Mori T."/>
            <person name="Dohra H."/>
            <person name="Suzuki T."/>
            <person name="Kawagishi H."/>
            <person name="Hirai H."/>
        </authorList>
    </citation>
    <scope>NUCLEOTIDE SEQUENCE [LARGE SCALE GENOMIC DNA]</scope>
    <source>
        <strain evidence="8 9">YK-624</strain>
    </source>
</reference>
<comment type="similarity">
    <text evidence="2 7">Belongs to the fungal hydrophobin family.</text>
</comment>
<dbReference type="Proteomes" id="UP000703269">
    <property type="component" value="Unassembled WGS sequence"/>
</dbReference>
<dbReference type="Pfam" id="PF01185">
    <property type="entry name" value="Hydrophobin"/>
    <property type="match status" value="1"/>
</dbReference>
<keyword evidence="4 7" id="KW-0964">Secreted</keyword>
<name>A0A9P3GQG3_9APHY</name>
<evidence type="ECO:0000256" key="3">
    <source>
        <dbReference type="ARBA" id="ARBA00022512"/>
    </source>
</evidence>
<evidence type="ECO:0000256" key="6">
    <source>
        <dbReference type="ARBA" id="ARBA00023157"/>
    </source>
</evidence>
<feature type="chain" id="PRO_5040539819" description="Hydrophobin" evidence="7">
    <location>
        <begin position="20"/>
        <end position="110"/>
    </location>
</feature>
<evidence type="ECO:0000256" key="5">
    <source>
        <dbReference type="ARBA" id="ARBA00022729"/>
    </source>
</evidence>
<sequence length="110" mass="10629">MFSKLAISATLAFAFLAAATPSPVAVRADCSAGDIQCCDSVTQANSAAATAALGLVGVAVQDVTGLVGLTCSPISVIGVGSGSACSSNVVCCENNSFGSLISIGCVPITL</sequence>
<evidence type="ECO:0000256" key="1">
    <source>
        <dbReference type="ARBA" id="ARBA00004191"/>
    </source>
</evidence>
<feature type="signal peptide" evidence="7">
    <location>
        <begin position="1"/>
        <end position="19"/>
    </location>
</feature>
<protein>
    <recommendedName>
        <fullName evidence="7">Hydrophobin</fullName>
    </recommendedName>
</protein>
<dbReference type="InterPro" id="IPR019778">
    <property type="entry name" value="Class_I_Hydrophobin_CS"/>
</dbReference>